<evidence type="ECO:0000256" key="2">
    <source>
        <dbReference type="SAM" id="MobiDB-lite"/>
    </source>
</evidence>
<evidence type="ECO:0000256" key="1">
    <source>
        <dbReference type="ARBA" id="ARBA00037992"/>
    </source>
</evidence>
<keyword evidence="5" id="KW-1185">Reference proteome</keyword>
<dbReference type="InterPro" id="IPR017923">
    <property type="entry name" value="TFIIS_N"/>
</dbReference>
<feature type="compositionally biased region" description="Basic residues" evidence="2">
    <location>
        <begin position="140"/>
        <end position="152"/>
    </location>
</feature>
<evidence type="ECO:0000313" key="5">
    <source>
        <dbReference type="Proteomes" id="UP001430356"/>
    </source>
</evidence>
<dbReference type="PANTHER" id="PTHR46010:SF1">
    <property type="entry name" value="PROTEIN IWS1 HOMOLOG"/>
    <property type="match status" value="1"/>
</dbReference>
<dbReference type="Pfam" id="PF08711">
    <property type="entry name" value="Med26"/>
    <property type="match status" value="1"/>
</dbReference>
<evidence type="ECO:0000313" key="4">
    <source>
        <dbReference type="EMBL" id="KAK7197133.1"/>
    </source>
</evidence>
<comment type="similarity">
    <text evidence="1">Belongs to the IWS1 family.</text>
</comment>
<dbReference type="InterPro" id="IPR035441">
    <property type="entry name" value="TFIIS/LEDGF_dom_sf"/>
</dbReference>
<feature type="compositionally biased region" description="Acidic residues" evidence="2">
    <location>
        <begin position="189"/>
        <end position="200"/>
    </location>
</feature>
<evidence type="ECO:0000259" key="3">
    <source>
        <dbReference type="Pfam" id="PF08711"/>
    </source>
</evidence>
<feature type="compositionally biased region" description="Gly residues" evidence="2">
    <location>
        <begin position="27"/>
        <end position="42"/>
    </location>
</feature>
<dbReference type="Proteomes" id="UP001430356">
    <property type="component" value="Unassembled WGS sequence"/>
</dbReference>
<dbReference type="EMBL" id="JAECZO010000096">
    <property type="protein sequence ID" value="KAK7197133.1"/>
    <property type="molecule type" value="Genomic_DNA"/>
</dbReference>
<feature type="domain" description="TFIIS N-terminal" evidence="3">
    <location>
        <begin position="377"/>
        <end position="412"/>
    </location>
</feature>
<name>A0AAW0EWI9_9TRYP</name>
<dbReference type="AlphaFoldDB" id="A0AAW0EWI9"/>
<dbReference type="InterPro" id="IPR051037">
    <property type="entry name" value="RNAPII_TF_IWS1"/>
</dbReference>
<organism evidence="4 5">
    <name type="scientific">Novymonas esmeraldas</name>
    <dbReference type="NCBI Taxonomy" id="1808958"/>
    <lineage>
        <taxon>Eukaryota</taxon>
        <taxon>Discoba</taxon>
        <taxon>Euglenozoa</taxon>
        <taxon>Kinetoplastea</taxon>
        <taxon>Metakinetoplastina</taxon>
        <taxon>Trypanosomatida</taxon>
        <taxon>Trypanosomatidae</taxon>
        <taxon>Novymonas</taxon>
    </lineage>
</organism>
<dbReference type="GO" id="GO:0005634">
    <property type="term" value="C:nucleus"/>
    <property type="evidence" value="ECO:0007669"/>
    <property type="project" value="TreeGrafter"/>
</dbReference>
<reference evidence="4 5" key="1">
    <citation type="journal article" date="2021" name="MBio">
        <title>A New Model Trypanosomatid, Novymonas esmeraldas: Genomic Perception of Its 'Candidatus Pandoraea novymonadis' Endosymbiont.</title>
        <authorList>
            <person name="Zakharova A."/>
            <person name="Saura A."/>
            <person name="Butenko A."/>
            <person name="Podesvova L."/>
            <person name="Warmusova S."/>
            <person name="Kostygov A.Y."/>
            <person name="Nenarokova A."/>
            <person name="Lukes J."/>
            <person name="Opperdoes F.R."/>
            <person name="Yurchenko V."/>
        </authorList>
    </citation>
    <scope>NUCLEOTIDE SEQUENCE [LARGE SCALE GENOMIC DNA]</scope>
    <source>
        <strain evidence="4 5">E262AT.01</strain>
    </source>
</reference>
<proteinExistence type="inferred from homology"/>
<dbReference type="GO" id="GO:0016973">
    <property type="term" value="P:poly(A)+ mRNA export from nucleus"/>
    <property type="evidence" value="ECO:0007669"/>
    <property type="project" value="TreeGrafter"/>
</dbReference>
<feature type="region of interest" description="Disordered" evidence="2">
    <location>
        <begin position="127"/>
        <end position="201"/>
    </location>
</feature>
<feature type="region of interest" description="Disordered" evidence="2">
    <location>
        <begin position="22"/>
        <end position="98"/>
    </location>
</feature>
<protein>
    <submittedName>
        <fullName evidence="4">TFIIS helical bundle-like domain containing protein</fullName>
    </submittedName>
</protein>
<accession>A0AAW0EWI9</accession>
<comment type="caution">
    <text evidence="4">The sequence shown here is derived from an EMBL/GenBank/DDBJ whole genome shotgun (WGS) entry which is preliminary data.</text>
</comment>
<dbReference type="PANTHER" id="PTHR46010">
    <property type="entry name" value="PROTEIN IWS1 HOMOLOG"/>
    <property type="match status" value="1"/>
</dbReference>
<gene>
    <name evidence="4" type="ORF">NESM_000658500</name>
</gene>
<dbReference type="Gene3D" id="1.20.930.10">
    <property type="entry name" value="Conserved domain common to transcription factors TFIIS, elongin A, CRSP70"/>
    <property type="match status" value="1"/>
</dbReference>
<feature type="compositionally biased region" description="Acidic residues" evidence="2">
    <location>
        <begin position="76"/>
        <end position="86"/>
    </location>
</feature>
<sequence>MEEEDSLLGLVASSLPVHAEGEEFELGGVGGSGTQADAGGGWSFEEALRTASGAAKDAAHEEDGEDSAEAGRSSAGEEEDEEEGEGDGGGASSGAADGVADVMDDAALLRISDKSAAKRLGKSLYRRWKKLRKSSSGGKSSKKKKDKHKSHKKDKDGAAAKARKEKTKKSKGDAARGSRRTARRGAEKSDDDDDDGDGDADVFLTTADGAAGVGGVNEEGLLPATNLSAEAAAIEARLHKATVREARMRMEKSAAAKPRKMTSAQLVAIAKELVAAMAKARRLDEDIVSGRNASADAFPLNRVALKAIVQARCRQVNMAGPLVEEGILQELSSWLFDIDRGEPAPYELRTIALDLLLALPMEGSIAASEDLTAFMGVSREHLIKTDLGRAINSLRRCHVETVENKAKCMQLLTAFSRVMSGATETDQADENKSRAVWRCQNDLTVASPFAVLQTRSEALQKSFMKPDPRDPTSYNGLLPWRPPPATITNVSGQLSNYIEKATIAPRHK</sequence>